<proteinExistence type="inferred from homology"/>
<dbReference type="PANTHER" id="PTHR33308:SF9">
    <property type="entry name" value="PEPTIDOGLYCAN HYDROLASE FLGJ"/>
    <property type="match status" value="1"/>
</dbReference>
<evidence type="ECO:0000256" key="2">
    <source>
        <dbReference type="ARBA" id="ARBA00022801"/>
    </source>
</evidence>
<dbReference type="Gene3D" id="2.10.70.40">
    <property type="entry name" value="peptidoglycan hydrolase"/>
    <property type="match status" value="1"/>
</dbReference>
<dbReference type="Gene3D" id="2.10.270.10">
    <property type="entry name" value="Cholin Binding"/>
    <property type="match status" value="2"/>
</dbReference>
<dbReference type="AlphaFoldDB" id="H4GKW9"/>
<comment type="similarity">
    <text evidence="1">Belongs to the glycosyl hydrolase 73 family.</text>
</comment>
<feature type="compositionally biased region" description="Polar residues" evidence="3">
    <location>
        <begin position="1"/>
        <end position="36"/>
    </location>
</feature>
<evidence type="ECO:0000256" key="1">
    <source>
        <dbReference type="ARBA" id="ARBA00010266"/>
    </source>
</evidence>
<evidence type="ECO:0000259" key="4">
    <source>
        <dbReference type="SMART" id="SM00047"/>
    </source>
</evidence>
<evidence type="ECO:0000313" key="6">
    <source>
        <dbReference type="Proteomes" id="UP000004567"/>
    </source>
</evidence>
<protein>
    <submittedName>
        <fullName evidence="5">Putative mannosyl-glycoprotein endo-beta-N-acetylglucosamidase</fullName>
    </submittedName>
</protein>
<keyword evidence="2" id="KW-0378">Hydrolase</keyword>
<accession>H4GKW9</accession>
<comment type="caution">
    <text evidence="5">The sequence shown here is derived from an EMBL/GenBank/DDBJ whole genome shotgun (WGS) entry which is preliminary data.</text>
</comment>
<evidence type="ECO:0000256" key="3">
    <source>
        <dbReference type="SAM" id="MobiDB-lite"/>
    </source>
</evidence>
<dbReference type="InterPro" id="IPR002901">
    <property type="entry name" value="MGlyc_endo_b_GlcNAc-like_dom"/>
</dbReference>
<sequence length="449" mass="50548">MDTTQTSDTSNDVQTNSVTLQSGSDSTSASNVNTTGSDNSSEQSSQSNSNSNSTVHAPLLLYSVQTNNDSTTKNGVVSEDGSNYYYVNGQKQTDYFYTNDSGQVYYFGDDGKMYQDQFYSNWGNMYYFGEDGARYTDQFYSNWGNMYYFGDDGVRYTNQFYSNWGNVYYFGEDGVRYTNQFYSNWGNLYYFGEDGARYTNQFYSNWGNTYYFGEDGVRYTNQFYSNWGNLYYFGDDGVRLDNGFYYAWGNVYYFKNDGARATNETVSVDGVGDLYFDNDGVLAYDASGTSQNEFISSIVNGAIEGWVDYGVLPSLTIAQAIIESAWGKSSLSATYHNLFGIKAGSSWTGATVNMSTGEYYNGSYTTIVDAFRAYSSNNDSVKDHSLFLVNNSRYSNLLWDKSSDSVTAKIYQDGYATSPTYTSTLRNVISNYGLTVFDQVAFKIKDMGY</sequence>
<evidence type="ECO:0000313" key="5">
    <source>
        <dbReference type="EMBL" id="EHS84943.1"/>
    </source>
</evidence>
<reference evidence="5 6" key="1">
    <citation type="journal article" date="2013" name="Genome Announc.">
        <title>Genome Sequence of Lactobacillus gastricus PS3, a Strain Isolated from Human Milk.</title>
        <authorList>
            <person name="Martin V."/>
            <person name="Cardenas N."/>
            <person name="Jimenez E."/>
            <person name="Maldonado A."/>
            <person name="Rodriguez J.M."/>
            <person name="Fernandez L."/>
        </authorList>
    </citation>
    <scope>NUCLEOTIDE SEQUENCE [LARGE SCALE GENOMIC DNA]</scope>
    <source>
        <strain evidence="5 6">PS3</strain>
    </source>
</reference>
<name>H4GKW9_9LACO</name>
<dbReference type="EMBL" id="AICN01000073">
    <property type="protein sequence ID" value="EHS84943.1"/>
    <property type="molecule type" value="Genomic_DNA"/>
</dbReference>
<dbReference type="PANTHER" id="PTHR33308">
    <property type="entry name" value="PEPTIDOGLYCAN HYDROLASE FLGJ"/>
    <property type="match status" value="1"/>
</dbReference>
<gene>
    <name evidence="5" type="ORF">PS3_6356</name>
</gene>
<dbReference type="SUPFAM" id="SSF69360">
    <property type="entry name" value="Cell wall binding repeat"/>
    <property type="match status" value="1"/>
</dbReference>
<dbReference type="Pfam" id="PF01832">
    <property type="entry name" value="Glucosaminidase"/>
    <property type="match status" value="1"/>
</dbReference>
<feature type="domain" description="Mannosyl-glycoprotein endo-beta-N-acetylglucosamidase-like" evidence="4">
    <location>
        <begin position="283"/>
        <end position="438"/>
    </location>
</feature>
<dbReference type="Gene3D" id="1.10.530.10">
    <property type="match status" value="1"/>
</dbReference>
<dbReference type="InterPro" id="IPR051056">
    <property type="entry name" value="Glycosyl_Hydrolase_73"/>
</dbReference>
<dbReference type="PATRIC" id="fig|1144300.3.peg.1705"/>
<dbReference type="SMART" id="SM00047">
    <property type="entry name" value="LYZ2"/>
    <property type="match status" value="1"/>
</dbReference>
<feature type="region of interest" description="Disordered" evidence="3">
    <location>
        <begin position="1"/>
        <end position="53"/>
    </location>
</feature>
<dbReference type="STRING" id="1144300.PS3_6356"/>
<feature type="compositionally biased region" description="Low complexity" evidence="3">
    <location>
        <begin position="37"/>
        <end position="53"/>
    </location>
</feature>
<organism evidence="5 6">
    <name type="scientific">Limosilactobacillus gastricus PS3</name>
    <dbReference type="NCBI Taxonomy" id="1144300"/>
    <lineage>
        <taxon>Bacteria</taxon>
        <taxon>Bacillati</taxon>
        <taxon>Bacillota</taxon>
        <taxon>Bacilli</taxon>
        <taxon>Lactobacillales</taxon>
        <taxon>Lactobacillaceae</taxon>
        <taxon>Limosilactobacillus</taxon>
    </lineage>
</organism>
<dbReference type="Proteomes" id="UP000004567">
    <property type="component" value="Unassembled WGS sequence"/>
</dbReference>
<dbReference type="GO" id="GO:0004040">
    <property type="term" value="F:amidase activity"/>
    <property type="evidence" value="ECO:0007669"/>
    <property type="project" value="InterPro"/>
</dbReference>